<sequence>SMLKKTEYTVIFHKEPTIMHHGTEIVDLKKILRELGASSITIILQSPTAKLNLIIGELPSHMTVTFIEREEEMD</sequence>
<dbReference type="EMBL" id="BART01026524">
    <property type="protein sequence ID" value="GAG97930.1"/>
    <property type="molecule type" value="Genomic_DNA"/>
</dbReference>
<organism evidence="1">
    <name type="scientific">marine sediment metagenome</name>
    <dbReference type="NCBI Taxonomy" id="412755"/>
    <lineage>
        <taxon>unclassified sequences</taxon>
        <taxon>metagenomes</taxon>
        <taxon>ecological metagenomes</taxon>
    </lineage>
</organism>
<protein>
    <submittedName>
        <fullName evidence="1">Uncharacterized protein</fullName>
    </submittedName>
</protein>
<proteinExistence type="predicted"/>
<feature type="non-terminal residue" evidence="1">
    <location>
        <position position="1"/>
    </location>
</feature>
<evidence type="ECO:0000313" key="1">
    <source>
        <dbReference type="EMBL" id="GAG97930.1"/>
    </source>
</evidence>
<dbReference type="AlphaFoldDB" id="X1BS60"/>
<reference evidence="1" key="1">
    <citation type="journal article" date="2014" name="Front. Microbiol.">
        <title>High frequency of phylogenetically diverse reductive dehalogenase-homologous genes in deep subseafloor sedimentary metagenomes.</title>
        <authorList>
            <person name="Kawai M."/>
            <person name="Futagami T."/>
            <person name="Toyoda A."/>
            <person name="Takaki Y."/>
            <person name="Nishi S."/>
            <person name="Hori S."/>
            <person name="Arai W."/>
            <person name="Tsubouchi T."/>
            <person name="Morono Y."/>
            <person name="Uchiyama I."/>
            <person name="Ito T."/>
            <person name="Fujiyama A."/>
            <person name="Inagaki F."/>
            <person name="Takami H."/>
        </authorList>
    </citation>
    <scope>NUCLEOTIDE SEQUENCE</scope>
    <source>
        <strain evidence="1">Expedition CK06-06</strain>
    </source>
</reference>
<name>X1BS60_9ZZZZ</name>
<gene>
    <name evidence="1" type="ORF">S01H4_47285</name>
</gene>
<accession>X1BS60</accession>
<comment type="caution">
    <text evidence="1">The sequence shown here is derived from an EMBL/GenBank/DDBJ whole genome shotgun (WGS) entry which is preliminary data.</text>
</comment>